<dbReference type="Pfam" id="PF01850">
    <property type="entry name" value="PIN"/>
    <property type="match status" value="1"/>
</dbReference>
<name>A0A518HMZ1_9BACT</name>
<comment type="similarity">
    <text evidence="7">Belongs to the PINc/VapC protein family.</text>
</comment>
<evidence type="ECO:0000313" key="9">
    <source>
        <dbReference type="EMBL" id="QDV42222.1"/>
    </source>
</evidence>
<comment type="cofactor">
    <cofactor evidence="1">
        <name>Mg(2+)</name>
        <dbReference type="ChEBI" id="CHEBI:18420"/>
    </cofactor>
</comment>
<dbReference type="AlphaFoldDB" id="A0A518HMZ1"/>
<evidence type="ECO:0000259" key="8">
    <source>
        <dbReference type="Pfam" id="PF01850"/>
    </source>
</evidence>
<dbReference type="RefSeq" id="WP_145385889.1">
    <property type="nucleotide sequence ID" value="NZ_CP037423.1"/>
</dbReference>
<evidence type="ECO:0000256" key="4">
    <source>
        <dbReference type="ARBA" id="ARBA00022723"/>
    </source>
</evidence>
<evidence type="ECO:0000256" key="3">
    <source>
        <dbReference type="ARBA" id="ARBA00022722"/>
    </source>
</evidence>
<dbReference type="EMBL" id="CP037423">
    <property type="protein sequence ID" value="QDV42222.1"/>
    <property type="molecule type" value="Genomic_DNA"/>
</dbReference>
<dbReference type="PANTHER" id="PTHR33653">
    <property type="entry name" value="RIBONUCLEASE VAPC2"/>
    <property type="match status" value="1"/>
</dbReference>
<sequence>MKFAVIDTDVVSFAFRGDDRYSFYRPVVESTVPMISFMTYAEMRHGALNRNWGERRTNELLTFIENHFAIIQSDKSMADAWAMLRDAATRAGRVLRTADGWVAAAAVSRDIPLVSNNEKDFGYLPNLTLITDPAKRP</sequence>
<keyword evidence="3" id="KW-0540">Nuclease</keyword>
<dbReference type="InterPro" id="IPR002716">
    <property type="entry name" value="PIN_dom"/>
</dbReference>
<protein>
    <submittedName>
        <fullName evidence="9">Toxin VapC4</fullName>
    </submittedName>
</protein>
<evidence type="ECO:0000256" key="2">
    <source>
        <dbReference type="ARBA" id="ARBA00022649"/>
    </source>
</evidence>
<keyword evidence="5" id="KW-0378">Hydrolase</keyword>
<gene>
    <name evidence="9" type="primary">vapC4</name>
    <name evidence="9" type="ORF">Enr13x_20670</name>
</gene>
<evidence type="ECO:0000313" key="10">
    <source>
        <dbReference type="Proteomes" id="UP000319004"/>
    </source>
</evidence>
<evidence type="ECO:0000256" key="1">
    <source>
        <dbReference type="ARBA" id="ARBA00001946"/>
    </source>
</evidence>
<proteinExistence type="inferred from homology"/>
<keyword evidence="10" id="KW-1185">Reference proteome</keyword>
<reference evidence="9 10" key="1">
    <citation type="submission" date="2019-03" db="EMBL/GenBank/DDBJ databases">
        <title>Deep-cultivation of Planctomycetes and their phenomic and genomic characterization uncovers novel biology.</title>
        <authorList>
            <person name="Wiegand S."/>
            <person name="Jogler M."/>
            <person name="Boedeker C."/>
            <person name="Pinto D."/>
            <person name="Vollmers J."/>
            <person name="Rivas-Marin E."/>
            <person name="Kohn T."/>
            <person name="Peeters S.H."/>
            <person name="Heuer A."/>
            <person name="Rast P."/>
            <person name="Oberbeckmann S."/>
            <person name="Bunk B."/>
            <person name="Jeske O."/>
            <person name="Meyerdierks A."/>
            <person name="Storesund J.E."/>
            <person name="Kallscheuer N."/>
            <person name="Luecker S."/>
            <person name="Lage O.M."/>
            <person name="Pohl T."/>
            <person name="Merkel B.J."/>
            <person name="Hornburger P."/>
            <person name="Mueller R.-W."/>
            <person name="Bruemmer F."/>
            <person name="Labrenz M."/>
            <person name="Spormann A.M."/>
            <person name="Op den Camp H."/>
            <person name="Overmann J."/>
            <person name="Amann R."/>
            <person name="Jetten M.S.M."/>
            <person name="Mascher T."/>
            <person name="Medema M.H."/>
            <person name="Devos D.P."/>
            <person name="Kaster A.-K."/>
            <person name="Ovreas L."/>
            <person name="Rohde M."/>
            <person name="Galperin M.Y."/>
            <person name="Jogler C."/>
        </authorList>
    </citation>
    <scope>NUCLEOTIDE SEQUENCE [LARGE SCALE GENOMIC DNA]</scope>
    <source>
        <strain evidence="9 10">Enr13</strain>
    </source>
</reference>
<evidence type="ECO:0000256" key="5">
    <source>
        <dbReference type="ARBA" id="ARBA00022801"/>
    </source>
</evidence>
<dbReference type="OrthoDB" id="283045at2"/>
<dbReference type="InterPro" id="IPR050556">
    <property type="entry name" value="Type_II_TA_system_RNase"/>
</dbReference>
<accession>A0A518HMZ1</accession>
<dbReference type="SUPFAM" id="SSF88723">
    <property type="entry name" value="PIN domain-like"/>
    <property type="match status" value="1"/>
</dbReference>
<dbReference type="GO" id="GO:0004518">
    <property type="term" value="F:nuclease activity"/>
    <property type="evidence" value="ECO:0007669"/>
    <property type="project" value="UniProtKB-KW"/>
</dbReference>
<dbReference type="KEGG" id="snep:Enr13x_20670"/>
<organism evidence="9 10">
    <name type="scientific">Stieleria neptunia</name>
    <dbReference type="NCBI Taxonomy" id="2527979"/>
    <lineage>
        <taxon>Bacteria</taxon>
        <taxon>Pseudomonadati</taxon>
        <taxon>Planctomycetota</taxon>
        <taxon>Planctomycetia</taxon>
        <taxon>Pirellulales</taxon>
        <taxon>Pirellulaceae</taxon>
        <taxon>Stieleria</taxon>
    </lineage>
</organism>
<keyword evidence="2" id="KW-1277">Toxin-antitoxin system</keyword>
<dbReference type="GO" id="GO:0016787">
    <property type="term" value="F:hydrolase activity"/>
    <property type="evidence" value="ECO:0007669"/>
    <property type="project" value="UniProtKB-KW"/>
</dbReference>
<dbReference type="Proteomes" id="UP000319004">
    <property type="component" value="Chromosome"/>
</dbReference>
<keyword evidence="6" id="KW-0460">Magnesium</keyword>
<dbReference type="PANTHER" id="PTHR33653:SF1">
    <property type="entry name" value="RIBONUCLEASE VAPC2"/>
    <property type="match status" value="1"/>
</dbReference>
<dbReference type="InterPro" id="IPR029060">
    <property type="entry name" value="PIN-like_dom_sf"/>
</dbReference>
<evidence type="ECO:0000256" key="6">
    <source>
        <dbReference type="ARBA" id="ARBA00022842"/>
    </source>
</evidence>
<dbReference type="Gene3D" id="3.40.50.1010">
    <property type="entry name" value="5'-nuclease"/>
    <property type="match status" value="1"/>
</dbReference>
<feature type="domain" description="PIN" evidence="8">
    <location>
        <begin position="5"/>
        <end position="119"/>
    </location>
</feature>
<keyword evidence="4" id="KW-0479">Metal-binding</keyword>
<dbReference type="GO" id="GO:0046872">
    <property type="term" value="F:metal ion binding"/>
    <property type="evidence" value="ECO:0007669"/>
    <property type="project" value="UniProtKB-KW"/>
</dbReference>
<evidence type="ECO:0000256" key="7">
    <source>
        <dbReference type="ARBA" id="ARBA00038093"/>
    </source>
</evidence>